<dbReference type="EMBL" id="CAJNOR010000239">
    <property type="protein sequence ID" value="CAF0851675.1"/>
    <property type="molecule type" value="Genomic_DNA"/>
</dbReference>
<dbReference type="EC" id="3.2.1.143" evidence="2"/>
<protein>
    <recommendedName>
        <fullName evidence="4">ADP-ribosylhydrolase ARH3</fullName>
        <ecNumber evidence="2">3.2.1.143</ecNumber>
    </recommendedName>
    <alternativeName>
        <fullName evidence="5">ADP-ribose glycohydrolase ARH3</fullName>
    </alternativeName>
    <alternativeName>
        <fullName evidence="6">ADP-ribosylhydrolase 3</fullName>
    </alternativeName>
    <alternativeName>
        <fullName evidence="9">O-acetyl-ADP-ribose deacetylase ARH3</fullName>
    </alternativeName>
    <alternativeName>
        <fullName evidence="10">Poly(ADP-ribose) glycohydrolase ARH3</fullName>
    </alternativeName>
    <alternativeName>
        <fullName evidence="8">[Protein ADP-ribosylarginine] hydrolase-like protein 2</fullName>
    </alternativeName>
    <alternativeName>
        <fullName evidence="7">[Protein ADP-ribosylserine] hydrolase</fullName>
    </alternativeName>
</protein>
<dbReference type="GO" id="GO:0046872">
    <property type="term" value="F:metal ion binding"/>
    <property type="evidence" value="ECO:0007669"/>
    <property type="project" value="UniProtKB-KW"/>
</dbReference>
<comment type="caution">
    <text evidence="13">The sequence shown here is derived from an EMBL/GenBank/DDBJ whole genome shotgun (WGS) entry which is preliminary data.</text>
</comment>
<evidence type="ECO:0000256" key="7">
    <source>
        <dbReference type="ARBA" id="ARBA00042722"/>
    </source>
</evidence>
<evidence type="ECO:0000313" key="14">
    <source>
        <dbReference type="Proteomes" id="UP000663828"/>
    </source>
</evidence>
<gene>
    <name evidence="13" type="ORF">XAT740_LOCUS5513</name>
</gene>
<keyword evidence="12" id="KW-0479">Metal-binding</keyword>
<dbReference type="InterPro" id="IPR005502">
    <property type="entry name" value="Ribosyl_crysJ1"/>
</dbReference>
<evidence type="ECO:0000256" key="4">
    <source>
        <dbReference type="ARBA" id="ARBA00041057"/>
    </source>
</evidence>
<dbReference type="Gene3D" id="1.10.4080.10">
    <property type="entry name" value="ADP-ribosylation/Crystallin J1"/>
    <property type="match status" value="1"/>
</dbReference>
<accession>A0A813WIC1</accession>
<dbReference type="GO" id="GO:0004649">
    <property type="term" value="F:poly(ADP-ribose) glycohydrolase activity"/>
    <property type="evidence" value="ECO:0007669"/>
    <property type="project" value="UniProtKB-EC"/>
</dbReference>
<evidence type="ECO:0000313" key="13">
    <source>
        <dbReference type="EMBL" id="CAF0851675.1"/>
    </source>
</evidence>
<evidence type="ECO:0000256" key="9">
    <source>
        <dbReference type="ARBA" id="ARBA00043187"/>
    </source>
</evidence>
<keyword evidence="12" id="KW-0460">Magnesium</keyword>
<reference evidence="13" key="1">
    <citation type="submission" date="2021-02" db="EMBL/GenBank/DDBJ databases">
        <authorList>
            <person name="Nowell W R."/>
        </authorList>
    </citation>
    <scope>NUCLEOTIDE SEQUENCE</scope>
</reference>
<dbReference type="Pfam" id="PF03747">
    <property type="entry name" value="ADP_ribosyl_GH"/>
    <property type="match status" value="1"/>
</dbReference>
<dbReference type="PANTHER" id="PTHR16222:SF24">
    <property type="entry name" value="ADP-RIBOSYLHYDROLASE ARH3"/>
    <property type="match status" value="1"/>
</dbReference>
<keyword evidence="14" id="KW-1185">Reference proteome</keyword>
<dbReference type="PANTHER" id="PTHR16222">
    <property type="entry name" value="ADP-RIBOSYLGLYCOHYDROLASE"/>
    <property type="match status" value="1"/>
</dbReference>
<evidence type="ECO:0000256" key="5">
    <source>
        <dbReference type="ARBA" id="ARBA00042398"/>
    </source>
</evidence>
<comment type="catalytic activity">
    <reaction evidence="11">
        <text>alpha-NAD(+) + H2O = ADP-D-ribose + nicotinamide + H(+)</text>
        <dbReference type="Rhea" id="RHEA:68792"/>
        <dbReference type="ChEBI" id="CHEBI:15377"/>
        <dbReference type="ChEBI" id="CHEBI:15378"/>
        <dbReference type="ChEBI" id="CHEBI:17154"/>
        <dbReference type="ChEBI" id="CHEBI:57967"/>
        <dbReference type="ChEBI" id="CHEBI:77017"/>
    </reaction>
</comment>
<feature type="binding site" evidence="12">
    <location>
        <position position="296"/>
    </location>
    <ligand>
        <name>Mg(2+)</name>
        <dbReference type="ChEBI" id="CHEBI:18420"/>
        <label>1</label>
    </ligand>
</feature>
<evidence type="ECO:0000256" key="1">
    <source>
        <dbReference type="ARBA" id="ARBA00010702"/>
    </source>
</evidence>
<evidence type="ECO:0000256" key="6">
    <source>
        <dbReference type="ARBA" id="ARBA00042471"/>
    </source>
</evidence>
<evidence type="ECO:0000256" key="11">
    <source>
        <dbReference type="ARBA" id="ARBA00049015"/>
    </source>
</evidence>
<proteinExistence type="inferred from homology"/>
<feature type="binding site" evidence="12">
    <location>
        <position position="72"/>
    </location>
    <ligand>
        <name>Mg(2+)</name>
        <dbReference type="ChEBI" id="CHEBI:18420"/>
        <label>1</label>
    </ligand>
</feature>
<evidence type="ECO:0000256" key="12">
    <source>
        <dbReference type="PIRSR" id="PIRSR605502-1"/>
    </source>
</evidence>
<dbReference type="SUPFAM" id="SSF101478">
    <property type="entry name" value="ADP-ribosylglycohydrolase"/>
    <property type="match status" value="1"/>
</dbReference>
<evidence type="ECO:0000256" key="3">
    <source>
        <dbReference type="ARBA" id="ARBA00022801"/>
    </source>
</evidence>
<dbReference type="AlphaFoldDB" id="A0A813WIC1"/>
<organism evidence="13 14">
    <name type="scientific">Adineta ricciae</name>
    <name type="common">Rotifer</name>
    <dbReference type="NCBI Taxonomy" id="249248"/>
    <lineage>
        <taxon>Eukaryota</taxon>
        <taxon>Metazoa</taxon>
        <taxon>Spiralia</taxon>
        <taxon>Gnathifera</taxon>
        <taxon>Rotifera</taxon>
        <taxon>Eurotatoria</taxon>
        <taxon>Bdelloidea</taxon>
        <taxon>Adinetida</taxon>
        <taxon>Adinetidae</taxon>
        <taxon>Adineta</taxon>
    </lineage>
</organism>
<evidence type="ECO:0000256" key="10">
    <source>
        <dbReference type="ARBA" id="ARBA00043193"/>
    </source>
</evidence>
<dbReference type="InterPro" id="IPR036705">
    <property type="entry name" value="Ribosyl_crysJ1_sf"/>
</dbReference>
<sequence>MSLPSQEIIDRSIGMAFGTAVGDAMGIPFENLNPEQIVEIQMLSKKNETLFVNTAGRNPYIPKEWATGRWGDATQLSLAIMHAIAKYLNNTDKPNLLLIDSIADEHVKEWWECRDGWGNGTRSAIERIASGMYSYKTSGGSSTGNGVIMKLTPIAFFFHVCKHEVDSELVEAICQMTHMNSVTITTAFIYIYLCMFIFEYGLPSSREEKEVFLQYILQLSLKYENTYNLTIPKDLLSIRIHRYLENIDDINDRILLDVSHGGTYFCVDTLSMVIGLLVTKPVSFATMEKAIGMGGDTNIVAAMIGALLGATQGQQTIDPRHCEVVYRTDYVRRIGEEFGQTLIQYLNLPADSNSQVENSN</sequence>
<evidence type="ECO:0000256" key="8">
    <source>
        <dbReference type="ARBA" id="ARBA00042850"/>
    </source>
</evidence>
<comment type="cofactor">
    <cofactor evidence="12">
        <name>Mg(2+)</name>
        <dbReference type="ChEBI" id="CHEBI:18420"/>
    </cofactor>
    <text evidence="12">Binds 2 magnesium ions per subunit.</text>
</comment>
<dbReference type="Proteomes" id="UP000663828">
    <property type="component" value="Unassembled WGS sequence"/>
</dbReference>
<keyword evidence="3" id="KW-0378">Hydrolase</keyword>
<dbReference type="InterPro" id="IPR050792">
    <property type="entry name" value="ADP-ribosylglycohydrolase"/>
</dbReference>
<name>A0A813WIC1_ADIRI</name>
<comment type="similarity">
    <text evidence="1">Belongs to the ADP-ribosylglycohydrolase family.</text>
</comment>
<evidence type="ECO:0000256" key="2">
    <source>
        <dbReference type="ARBA" id="ARBA00012255"/>
    </source>
</evidence>